<feature type="transmembrane region" description="Helical" evidence="6">
    <location>
        <begin position="35"/>
        <end position="56"/>
    </location>
</feature>
<dbReference type="GO" id="GO:0005886">
    <property type="term" value="C:plasma membrane"/>
    <property type="evidence" value="ECO:0007669"/>
    <property type="project" value="UniProtKB-SubCell"/>
</dbReference>
<feature type="transmembrane region" description="Helical" evidence="6">
    <location>
        <begin position="91"/>
        <end position="112"/>
    </location>
</feature>
<dbReference type="Proteomes" id="UP000216361">
    <property type="component" value="Unassembled WGS sequence"/>
</dbReference>
<feature type="transmembrane region" description="Helical" evidence="6">
    <location>
        <begin position="302"/>
        <end position="323"/>
    </location>
</feature>
<keyword evidence="4 6" id="KW-1133">Transmembrane helix</keyword>
<accession>A0A255XKA3</accession>
<dbReference type="Pfam" id="PF02653">
    <property type="entry name" value="BPD_transp_2"/>
    <property type="match status" value="1"/>
</dbReference>
<feature type="transmembrane region" description="Helical" evidence="6">
    <location>
        <begin position="168"/>
        <end position="187"/>
    </location>
</feature>
<comment type="subcellular location">
    <subcellularLocation>
        <location evidence="1">Cell membrane</location>
        <topology evidence="1">Multi-pass membrane protein</topology>
    </subcellularLocation>
</comment>
<dbReference type="PANTHER" id="PTHR30482:SF10">
    <property type="entry name" value="HIGH-AFFINITY BRANCHED-CHAIN AMINO ACID TRANSPORT PROTEIN BRAE"/>
    <property type="match status" value="1"/>
</dbReference>
<feature type="transmembrane region" description="Helical" evidence="6">
    <location>
        <begin position="68"/>
        <end position="85"/>
    </location>
</feature>
<feature type="transmembrane region" description="Helical" evidence="6">
    <location>
        <begin position="119"/>
        <end position="136"/>
    </location>
</feature>
<proteinExistence type="predicted"/>
<dbReference type="CDD" id="cd06581">
    <property type="entry name" value="TM_PBP1_LivM_like"/>
    <property type="match status" value="1"/>
</dbReference>
<evidence type="ECO:0000313" key="8">
    <source>
        <dbReference type="Proteomes" id="UP000216361"/>
    </source>
</evidence>
<comment type="caution">
    <text evidence="7">The sequence shown here is derived from an EMBL/GenBank/DDBJ whole genome shotgun (WGS) entry which is preliminary data.</text>
</comment>
<keyword evidence="8" id="KW-1185">Reference proteome</keyword>
<dbReference type="OrthoDB" id="9804361at2"/>
<evidence type="ECO:0000256" key="5">
    <source>
        <dbReference type="ARBA" id="ARBA00023136"/>
    </source>
</evidence>
<feature type="transmembrane region" description="Helical" evidence="6">
    <location>
        <begin position="258"/>
        <end position="281"/>
    </location>
</feature>
<dbReference type="RefSeq" id="WP_094410452.1">
    <property type="nucleotide sequence ID" value="NZ_BMJZ01000003.1"/>
</dbReference>
<evidence type="ECO:0000256" key="2">
    <source>
        <dbReference type="ARBA" id="ARBA00022475"/>
    </source>
</evidence>
<organism evidence="7 8">
    <name type="scientific">Elstera cyanobacteriorum</name>
    <dbReference type="NCBI Taxonomy" id="2022747"/>
    <lineage>
        <taxon>Bacteria</taxon>
        <taxon>Pseudomonadati</taxon>
        <taxon>Pseudomonadota</taxon>
        <taxon>Alphaproteobacteria</taxon>
        <taxon>Rhodospirillales</taxon>
        <taxon>Rhodospirillaceae</taxon>
        <taxon>Elstera</taxon>
    </lineage>
</organism>
<dbReference type="AlphaFoldDB" id="A0A255XKA3"/>
<evidence type="ECO:0000256" key="3">
    <source>
        <dbReference type="ARBA" id="ARBA00022692"/>
    </source>
</evidence>
<name>A0A255XKA3_9PROT</name>
<keyword evidence="5 6" id="KW-0472">Membrane</keyword>
<dbReference type="EMBL" id="NOXS01000035">
    <property type="protein sequence ID" value="OYQ16814.1"/>
    <property type="molecule type" value="Genomic_DNA"/>
</dbReference>
<feature type="transmembrane region" description="Helical" evidence="6">
    <location>
        <begin position="218"/>
        <end position="238"/>
    </location>
</feature>
<keyword evidence="2" id="KW-1003">Cell membrane</keyword>
<dbReference type="PANTHER" id="PTHR30482">
    <property type="entry name" value="HIGH-AFFINITY BRANCHED-CHAIN AMINO ACID TRANSPORT SYSTEM PERMEASE"/>
    <property type="match status" value="1"/>
</dbReference>
<dbReference type="InterPro" id="IPR001851">
    <property type="entry name" value="ABC_transp_permease"/>
</dbReference>
<gene>
    <name evidence="7" type="ORF">CHR90_17720</name>
</gene>
<dbReference type="GO" id="GO:0015658">
    <property type="term" value="F:branched-chain amino acid transmembrane transporter activity"/>
    <property type="evidence" value="ECO:0007669"/>
    <property type="project" value="InterPro"/>
</dbReference>
<evidence type="ECO:0000256" key="1">
    <source>
        <dbReference type="ARBA" id="ARBA00004651"/>
    </source>
</evidence>
<evidence type="ECO:0000313" key="7">
    <source>
        <dbReference type="EMBL" id="OYQ16814.1"/>
    </source>
</evidence>
<dbReference type="InterPro" id="IPR043428">
    <property type="entry name" value="LivM-like"/>
</dbReference>
<evidence type="ECO:0000256" key="6">
    <source>
        <dbReference type="SAM" id="Phobius"/>
    </source>
</evidence>
<protein>
    <submittedName>
        <fullName evidence="7">Branched-chain amino acid ABC transporter</fullName>
    </submittedName>
</protein>
<keyword evidence="3 6" id="KW-0812">Transmembrane</keyword>
<evidence type="ECO:0000256" key="4">
    <source>
        <dbReference type="ARBA" id="ARBA00022989"/>
    </source>
</evidence>
<reference evidence="7 8" key="1">
    <citation type="submission" date="2017-07" db="EMBL/GenBank/DDBJ databases">
        <title>Elstera cyanobacteriorum sp. nov., a novel bacterium isolated from cyanobacterial aggregates in a eutrophic lake.</title>
        <authorList>
            <person name="Cai H."/>
        </authorList>
    </citation>
    <scope>NUCLEOTIDE SEQUENCE [LARGE SCALE GENOMIC DNA]</scope>
    <source>
        <strain evidence="7 8">TH019</strain>
    </source>
</reference>
<sequence length="340" mass="35938">MALNDLFAGVTPRGKIAFTAGLGALLLLPEAANSYWISIFTLIFWFAYVGQAWNVMMGFAGQLSLGHALYVGLGGYGAAALYLHLGLGPWIGMLVTVPICAIVGMIIGWLGFRFGVRGVHFALLTIACAEFTRVAFDHITSVGGSGGLFLPVVSGGNNLWALRGAPELYYYTMLVLALGALALCRIVTRTRLGYFWLALRENPDAAAALGIPLLRVKLLAVGLSAGMTAIGGVFYAFYYNNLFPDQIFSMGRSIEILLGPIIGGIGTVFGPILGAMLLTPIGEATNLLLEALGVALPGTKQVIYGLALVLIILLRPAGIWPWLAVKAGLVVPPGDEEAPQ</sequence>